<sequence length="507" mass="56234">MYRVMIVDDEPLIREGLRTIVEWEECGFQVAAVAVDGMDALSKIPQAKPDLMVIDVRMPGMTGLQLMQNVQEQYDPAPLFIVLSGHADFEYARQALSMRAEGYILKPVDEEELEDALRKVKLTLDKRRSEGSSPSGQAWSRERTVLSLLSVEGEEPPEEALGTIRLGGAPYSVLLIKLQNREEIDAATATSVKTRLSDAFDASGKGVVFSLESNLGLVLSADETDMPHVYREIRRACSESGLDFTAVAGDEADGLAGLSQSLRSAEEGLKNRFLLEGDRIYPAMEAAAPAERQSDAKVLGESESEKLLLALDLGNAEAAASWVRGTADAMRAARMGEPEVKSAFAQSFTAALAKLEQRRPELKERCRAFAAEVLKLYGEYRLSGLTEALTELVAKMADSFRGYGSDQQMQKMIELIRRNYADNLKLESLAEVFGYNSSYLGKLFRNYTGESFNAYLDKVRIEQAKELLEQGLKVYQVAERVGYSNVDYFHGKFRKYEGVSPSAYRKK</sequence>
<dbReference type="GO" id="GO:0005737">
    <property type="term" value="C:cytoplasm"/>
    <property type="evidence" value="ECO:0007669"/>
    <property type="project" value="UniProtKB-SubCell"/>
</dbReference>
<keyword evidence="4" id="KW-0902">Two-component regulatory system</keyword>
<dbReference type="InterPro" id="IPR001789">
    <property type="entry name" value="Sig_transdc_resp-reg_receiver"/>
</dbReference>
<evidence type="ECO:0000256" key="6">
    <source>
        <dbReference type="ARBA" id="ARBA00023125"/>
    </source>
</evidence>
<dbReference type="Gene3D" id="1.10.10.60">
    <property type="entry name" value="Homeodomain-like"/>
    <property type="match status" value="2"/>
</dbReference>
<dbReference type="InterPro" id="IPR020449">
    <property type="entry name" value="Tscrpt_reg_AraC-type_HTH"/>
</dbReference>
<dbReference type="Gene3D" id="3.40.50.2300">
    <property type="match status" value="1"/>
</dbReference>
<evidence type="ECO:0000256" key="7">
    <source>
        <dbReference type="ARBA" id="ARBA00023163"/>
    </source>
</evidence>
<keyword evidence="6" id="KW-0238">DNA-binding</keyword>
<evidence type="ECO:0000256" key="9">
    <source>
        <dbReference type="SAM" id="Coils"/>
    </source>
</evidence>
<dbReference type="SUPFAM" id="SSF52172">
    <property type="entry name" value="CheY-like"/>
    <property type="match status" value="1"/>
</dbReference>
<evidence type="ECO:0000256" key="5">
    <source>
        <dbReference type="ARBA" id="ARBA00023015"/>
    </source>
</evidence>
<dbReference type="PANTHER" id="PTHR42713">
    <property type="entry name" value="HISTIDINE KINASE-RELATED"/>
    <property type="match status" value="1"/>
</dbReference>
<evidence type="ECO:0000313" key="13">
    <source>
        <dbReference type="Proteomes" id="UP000535838"/>
    </source>
</evidence>
<evidence type="ECO:0000259" key="11">
    <source>
        <dbReference type="PROSITE" id="PS50110"/>
    </source>
</evidence>
<dbReference type="SMART" id="SM00448">
    <property type="entry name" value="REC"/>
    <property type="match status" value="1"/>
</dbReference>
<dbReference type="InterPro" id="IPR051552">
    <property type="entry name" value="HptR"/>
</dbReference>
<dbReference type="Proteomes" id="UP000535838">
    <property type="component" value="Unassembled WGS sequence"/>
</dbReference>
<dbReference type="PROSITE" id="PS01124">
    <property type="entry name" value="HTH_ARAC_FAMILY_2"/>
    <property type="match status" value="1"/>
</dbReference>
<gene>
    <name evidence="12" type="ORF">H7B67_17980</name>
</gene>
<dbReference type="InterPro" id="IPR011006">
    <property type="entry name" value="CheY-like_superfamily"/>
</dbReference>
<dbReference type="Pfam" id="PF12833">
    <property type="entry name" value="HTH_18"/>
    <property type="match status" value="1"/>
</dbReference>
<evidence type="ECO:0000259" key="10">
    <source>
        <dbReference type="PROSITE" id="PS01124"/>
    </source>
</evidence>
<feature type="coiled-coil region" evidence="9">
    <location>
        <begin position="345"/>
        <end position="372"/>
    </location>
</feature>
<protein>
    <submittedName>
        <fullName evidence="12">Response regulator transcription factor</fullName>
    </submittedName>
</protein>
<keyword evidence="9" id="KW-0175">Coiled coil</keyword>
<dbReference type="Pfam" id="PF17853">
    <property type="entry name" value="GGDEF_2"/>
    <property type="match status" value="1"/>
</dbReference>
<comment type="caution">
    <text evidence="12">The sequence shown here is derived from an EMBL/GenBank/DDBJ whole genome shotgun (WGS) entry which is preliminary data.</text>
</comment>
<dbReference type="PROSITE" id="PS00041">
    <property type="entry name" value="HTH_ARAC_FAMILY_1"/>
    <property type="match status" value="1"/>
</dbReference>
<proteinExistence type="predicted"/>
<dbReference type="GO" id="GO:0003700">
    <property type="term" value="F:DNA-binding transcription factor activity"/>
    <property type="evidence" value="ECO:0007669"/>
    <property type="project" value="InterPro"/>
</dbReference>
<dbReference type="InterPro" id="IPR018060">
    <property type="entry name" value="HTH_AraC"/>
</dbReference>
<dbReference type="CDD" id="cd17536">
    <property type="entry name" value="REC_YesN-like"/>
    <property type="match status" value="1"/>
</dbReference>
<dbReference type="SUPFAM" id="SSF46689">
    <property type="entry name" value="Homeodomain-like"/>
    <property type="match status" value="2"/>
</dbReference>
<evidence type="ECO:0000256" key="2">
    <source>
        <dbReference type="ARBA" id="ARBA00022490"/>
    </source>
</evidence>
<keyword evidence="2" id="KW-0963">Cytoplasm</keyword>
<keyword evidence="3 8" id="KW-0597">Phosphoprotein</keyword>
<dbReference type="InterPro" id="IPR009057">
    <property type="entry name" value="Homeodomain-like_sf"/>
</dbReference>
<accession>A0A841SXL6</accession>
<evidence type="ECO:0000256" key="3">
    <source>
        <dbReference type="ARBA" id="ARBA00022553"/>
    </source>
</evidence>
<dbReference type="PRINTS" id="PR00032">
    <property type="entry name" value="HTHARAC"/>
</dbReference>
<feature type="domain" description="HTH araC/xylS-type" evidence="10">
    <location>
        <begin position="410"/>
        <end position="507"/>
    </location>
</feature>
<dbReference type="InterPro" id="IPR041522">
    <property type="entry name" value="CdaR_GGDEF"/>
</dbReference>
<dbReference type="PANTHER" id="PTHR42713:SF3">
    <property type="entry name" value="TRANSCRIPTIONAL REGULATORY PROTEIN HPTR"/>
    <property type="match status" value="1"/>
</dbReference>
<keyword evidence="7" id="KW-0804">Transcription</keyword>
<evidence type="ECO:0000256" key="1">
    <source>
        <dbReference type="ARBA" id="ARBA00004496"/>
    </source>
</evidence>
<dbReference type="Pfam" id="PF00072">
    <property type="entry name" value="Response_reg"/>
    <property type="match status" value="1"/>
</dbReference>
<dbReference type="EMBL" id="JACJVQ010000016">
    <property type="protein sequence ID" value="MBB6636012.1"/>
    <property type="molecule type" value="Genomic_DNA"/>
</dbReference>
<dbReference type="SMART" id="SM00342">
    <property type="entry name" value="HTH_ARAC"/>
    <property type="match status" value="1"/>
</dbReference>
<evidence type="ECO:0000256" key="4">
    <source>
        <dbReference type="ARBA" id="ARBA00023012"/>
    </source>
</evidence>
<organism evidence="12 13">
    <name type="scientific">Cohnella thailandensis</name>
    <dbReference type="NCBI Taxonomy" id="557557"/>
    <lineage>
        <taxon>Bacteria</taxon>
        <taxon>Bacillati</taxon>
        <taxon>Bacillota</taxon>
        <taxon>Bacilli</taxon>
        <taxon>Bacillales</taxon>
        <taxon>Paenibacillaceae</taxon>
        <taxon>Cohnella</taxon>
    </lineage>
</organism>
<dbReference type="InterPro" id="IPR018062">
    <property type="entry name" value="HTH_AraC-typ_CS"/>
</dbReference>
<keyword evidence="5" id="KW-0805">Transcription regulation</keyword>
<dbReference type="GO" id="GO:0043565">
    <property type="term" value="F:sequence-specific DNA binding"/>
    <property type="evidence" value="ECO:0007669"/>
    <property type="project" value="InterPro"/>
</dbReference>
<comment type="subcellular location">
    <subcellularLocation>
        <location evidence="1">Cytoplasm</location>
    </subcellularLocation>
</comment>
<evidence type="ECO:0000313" key="12">
    <source>
        <dbReference type="EMBL" id="MBB6636012.1"/>
    </source>
</evidence>
<reference evidence="12 13" key="1">
    <citation type="submission" date="2020-08" db="EMBL/GenBank/DDBJ databases">
        <title>Cohnella phylogeny.</title>
        <authorList>
            <person name="Dunlap C."/>
        </authorList>
    </citation>
    <scope>NUCLEOTIDE SEQUENCE [LARGE SCALE GENOMIC DNA]</scope>
    <source>
        <strain evidence="12 13">DSM 25241</strain>
    </source>
</reference>
<dbReference type="GO" id="GO:0000160">
    <property type="term" value="P:phosphorelay signal transduction system"/>
    <property type="evidence" value="ECO:0007669"/>
    <property type="project" value="UniProtKB-KW"/>
</dbReference>
<name>A0A841SXL6_9BACL</name>
<evidence type="ECO:0000256" key="8">
    <source>
        <dbReference type="PROSITE-ProRule" id="PRU00169"/>
    </source>
</evidence>
<feature type="modified residue" description="4-aspartylphosphate" evidence="8">
    <location>
        <position position="55"/>
    </location>
</feature>
<dbReference type="AlphaFoldDB" id="A0A841SXL6"/>
<feature type="domain" description="Response regulatory" evidence="11">
    <location>
        <begin position="3"/>
        <end position="121"/>
    </location>
</feature>
<dbReference type="PROSITE" id="PS50110">
    <property type="entry name" value="RESPONSE_REGULATORY"/>
    <property type="match status" value="1"/>
</dbReference>
<keyword evidence="13" id="KW-1185">Reference proteome</keyword>
<dbReference type="RefSeq" id="WP_185121249.1">
    <property type="nucleotide sequence ID" value="NZ_JACJVQ010000016.1"/>
</dbReference>